<feature type="domain" description="TF-B3" evidence="7">
    <location>
        <begin position="298"/>
        <end position="397"/>
    </location>
</feature>
<gene>
    <name evidence="8" type="ORF">Tsubulata_009867</name>
</gene>
<reference evidence="8" key="1">
    <citation type="submission" date="2022-02" db="EMBL/GenBank/DDBJ databases">
        <authorList>
            <person name="Henning P.M."/>
            <person name="McCubbin A.G."/>
            <person name="Shore J.S."/>
        </authorList>
    </citation>
    <scope>NUCLEOTIDE SEQUENCE</scope>
    <source>
        <strain evidence="8">F60SS</strain>
        <tissue evidence="8">Leaves</tissue>
    </source>
</reference>
<feature type="region of interest" description="Disordered" evidence="6">
    <location>
        <begin position="206"/>
        <end position="240"/>
    </location>
</feature>
<name>A0A9Q0G6M7_9ROSI</name>
<protein>
    <recommendedName>
        <fullName evidence="7">TF-B3 domain-containing protein</fullName>
    </recommendedName>
</protein>
<dbReference type="GO" id="GO:0005634">
    <property type="term" value="C:nucleus"/>
    <property type="evidence" value="ECO:0007669"/>
    <property type="project" value="UniProtKB-SubCell"/>
</dbReference>
<evidence type="ECO:0000256" key="4">
    <source>
        <dbReference type="ARBA" id="ARBA00023163"/>
    </source>
</evidence>
<dbReference type="PANTHER" id="PTHR31391">
    <property type="entry name" value="B3 DOMAIN-CONTAINING PROTEIN OS11G0197600-RELATED"/>
    <property type="match status" value="1"/>
</dbReference>
<feature type="region of interest" description="Disordered" evidence="6">
    <location>
        <begin position="418"/>
        <end position="461"/>
    </location>
</feature>
<comment type="caution">
    <text evidence="8">The sequence shown here is derived from an EMBL/GenBank/DDBJ whole genome shotgun (WGS) entry which is preliminary data.</text>
</comment>
<keyword evidence="5" id="KW-0539">Nucleus</keyword>
<evidence type="ECO:0000256" key="5">
    <source>
        <dbReference type="ARBA" id="ARBA00023242"/>
    </source>
</evidence>
<keyword evidence="2" id="KW-0805">Transcription regulation</keyword>
<dbReference type="GO" id="GO:0003677">
    <property type="term" value="F:DNA binding"/>
    <property type="evidence" value="ECO:0007669"/>
    <property type="project" value="UniProtKB-KW"/>
</dbReference>
<evidence type="ECO:0000256" key="2">
    <source>
        <dbReference type="ARBA" id="ARBA00023015"/>
    </source>
</evidence>
<feature type="region of interest" description="Disordered" evidence="6">
    <location>
        <begin position="576"/>
        <end position="600"/>
    </location>
</feature>
<keyword evidence="3" id="KW-0238">DNA-binding</keyword>
<dbReference type="Pfam" id="PF02362">
    <property type="entry name" value="B3"/>
    <property type="match status" value="3"/>
</dbReference>
<organism evidence="8 9">
    <name type="scientific">Turnera subulata</name>
    <dbReference type="NCBI Taxonomy" id="218843"/>
    <lineage>
        <taxon>Eukaryota</taxon>
        <taxon>Viridiplantae</taxon>
        <taxon>Streptophyta</taxon>
        <taxon>Embryophyta</taxon>
        <taxon>Tracheophyta</taxon>
        <taxon>Spermatophyta</taxon>
        <taxon>Magnoliopsida</taxon>
        <taxon>eudicotyledons</taxon>
        <taxon>Gunneridae</taxon>
        <taxon>Pentapetalae</taxon>
        <taxon>rosids</taxon>
        <taxon>fabids</taxon>
        <taxon>Malpighiales</taxon>
        <taxon>Passifloraceae</taxon>
        <taxon>Turnera</taxon>
    </lineage>
</organism>
<keyword evidence="9" id="KW-1185">Reference proteome</keyword>
<sequence>MRTSQLSGSKTGQGFCFKFLASSGGEARRMGGFRSRGGDDGSRFSSSEPNCFIKVISAELLAAKKLLIPSEFVLGKGTSLANVVVLRVPGGEEWQMEVLRCNGDVWFCNGWQEFAEFYSLKHGNFVFFNNQGNSQFSVAIVNETTCVEIKYPVRGTQPSRRKHNADFQEQRNDVKANIVLNQSPPNLRKRKKSTLPCSAPISKKISSKTSFDDSRISTPEASVAQNSTPSDGTNKVNSEMGRVKGCSAPLRGRGGESGQRSTSIPQWTYKERQVMGRHADWLKSLQSTHAFKSENPHFMKTVTRTNLPPASCMTVPATFANKFLTNIRGHVKLVLGGRSWEVKYKRQDLGSFGQVKFNGNSWAAFAQENALRVGDSCVFELINDVDITLRVFLLRADEQPSTVHVGQKLNMKKEIKLAASNKTRQRPPAFRKQNSSSTKQTDARSGKRSARGKGIQEDAELSERKRVAKEINSIVLENPYFLQVLKDYHRQKMLLPRGFIKATGLQKKKSIVVKDMEGRLWPVDVCVRKKQSVQVYLSTGLNAFLEANKLIQGDTIVFHFMKAIGELHVQIHAKGDRHNGTDQTPLGQVKSEPESWNWDD</sequence>
<evidence type="ECO:0000313" key="9">
    <source>
        <dbReference type="Proteomes" id="UP001141552"/>
    </source>
</evidence>
<evidence type="ECO:0000256" key="3">
    <source>
        <dbReference type="ARBA" id="ARBA00023125"/>
    </source>
</evidence>
<evidence type="ECO:0000313" key="8">
    <source>
        <dbReference type="EMBL" id="KAJ4843264.1"/>
    </source>
</evidence>
<accession>A0A9Q0G6M7</accession>
<evidence type="ECO:0000259" key="7">
    <source>
        <dbReference type="PROSITE" id="PS50863"/>
    </source>
</evidence>
<dbReference type="AlphaFoldDB" id="A0A9Q0G6M7"/>
<feature type="domain" description="TF-B3" evidence="7">
    <location>
        <begin position="51"/>
        <end position="144"/>
    </location>
</feature>
<dbReference type="Proteomes" id="UP001141552">
    <property type="component" value="Unassembled WGS sequence"/>
</dbReference>
<dbReference type="OrthoDB" id="1399306at2759"/>
<dbReference type="PANTHER" id="PTHR31391:SF64">
    <property type="entry name" value="B3 DOMAIN-CONTAINING PROTEIN OS06G0112300"/>
    <property type="match status" value="1"/>
</dbReference>
<evidence type="ECO:0000256" key="6">
    <source>
        <dbReference type="SAM" id="MobiDB-lite"/>
    </source>
</evidence>
<evidence type="ECO:0000256" key="1">
    <source>
        <dbReference type="ARBA" id="ARBA00004123"/>
    </source>
</evidence>
<comment type="subcellular location">
    <subcellularLocation>
        <location evidence="1">Nucleus</location>
    </subcellularLocation>
</comment>
<keyword evidence="4" id="KW-0804">Transcription</keyword>
<dbReference type="InterPro" id="IPR044837">
    <property type="entry name" value="REM16-like"/>
</dbReference>
<dbReference type="SUPFAM" id="SSF101936">
    <property type="entry name" value="DNA-binding pseudobarrel domain"/>
    <property type="match status" value="3"/>
</dbReference>
<dbReference type="InterPro" id="IPR003340">
    <property type="entry name" value="B3_DNA-bd"/>
</dbReference>
<reference evidence="8" key="2">
    <citation type="journal article" date="2023" name="Plants (Basel)">
        <title>Annotation of the Turnera subulata (Passifloraceae) Draft Genome Reveals the S-Locus Evolved after the Divergence of Turneroideae from Passifloroideae in a Stepwise Manner.</title>
        <authorList>
            <person name="Henning P.M."/>
            <person name="Roalson E.H."/>
            <person name="Mir W."/>
            <person name="McCubbin A.G."/>
            <person name="Shore J.S."/>
        </authorList>
    </citation>
    <scope>NUCLEOTIDE SEQUENCE</scope>
    <source>
        <strain evidence="8">F60SS</strain>
    </source>
</reference>
<proteinExistence type="predicted"/>
<feature type="domain" description="TF-B3" evidence="7">
    <location>
        <begin position="478"/>
        <end position="575"/>
    </location>
</feature>
<dbReference type="CDD" id="cd10017">
    <property type="entry name" value="B3_DNA"/>
    <property type="match status" value="3"/>
</dbReference>
<dbReference type="EMBL" id="JAKUCV010002279">
    <property type="protein sequence ID" value="KAJ4843264.1"/>
    <property type="molecule type" value="Genomic_DNA"/>
</dbReference>
<dbReference type="SMART" id="SM01019">
    <property type="entry name" value="B3"/>
    <property type="match status" value="3"/>
</dbReference>
<dbReference type="InterPro" id="IPR015300">
    <property type="entry name" value="DNA-bd_pseudobarrel_sf"/>
</dbReference>
<feature type="compositionally biased region" description="Polar residues" evidence="6">
    <location>
        <begin position="216"/>
        <end position="237"/>
    </location>
</feature>
<dbReference type="Gene3D" id="2.40.330.10">
    <property type="entry name" value="DNA-binding pseudobarrel domain"/>
    <property type="match status" value="3"/>
</dbReference>
<dbReference type="PROSITE" id="PS50863">
    <property type="entry name" value="B3"/>
    <property type="match status" value="3"/>
</dbReference>